<dbReference type="GO" id="GO:0016020">
    <property type="term" value="C:membrane"/>
    <property type="evidence" value="ECO:0007669"/>
    <property type="project" value="UniProtKB-SubCell"/>
</dbReference>
<dbReference type="InterPro" id="IPR045584">
    <property type="entry name" value="Pilin-like"/>
</dbReference>
<keyword evidence="4 6" id="KW-1133">Transmembrane helix</keyword>
<dbReference type="Gene3D" id="3.30.700.10">
    <property type="entry name" value="Glycoprotein, Type 4 Pilin"/>
    <property type="match status" value="1"/>
</dbReference>
<evidence type="ECO:0000256" key="2">
    <source>
        <dbReference type="ARBA" id="ARBA00022481"/>
    </source>
</evidence>
<protein>
    <recommendedName>
        <fullName evidence="8">Type II secretion system protein G</fullName>
    </recommendedName>
</protein>
<name>A0A644WQQ8_9ZZZZ</name>
<sequence>MTKTLKQKMNRKGFTLIELIVVIAIIAILAAVLIPRFAGFTKSADKSAAQATARTISTALATLVADGRYTATQIEAFDEGDTEITDLTGTLPTGATITAISVTGNSIDFTYTSDKDWVVVYSDGKEASVTYTP</sequence>
<dbReference type="PANTHER" id="PTHR30093">
    <property type="entry name" value="GENERAL SECRETION PATHWAY PROTEIN G"/>
    <property type="match status" value="1"/>
</dbReference>
<proteinExistence type="predicted"/>
<dbReference type="AlphaFoldDB" id="A0A644WQQ8"/>
<reference evidence="7" key="1">
    <citation type="submission" date="2019-08" db="EMBL/GenBank/DDBJ databases">
        <authorList>
            <person name="Kucharzyk K."/>
            <person name="Murdoch R.W."/>
            <person name="Higgins S."/>
            <person name="Loffler F."/>
        </authorList>
    </citation>
    <scope>NUCLEOTIDE SEQUENCE</scope>
</reference>
<keyword evidence="2" id="KW-0488">Methylation</keyword>
<evidence type="ECO:0000256" key="4">
    <source>
        <dbReference type="ARBA" id="ARBA00022989"/>
    </source>
</evidence>
<comment type="caution">
    <text evidence="7">The sequence shown here is derived from an EMBL/GenBank/DDBJ whole genome shotgun (WGS) entry which is preliminary data.</text>
</comment>
<accession>A0A644WQQ8</accession>
<gene>
    <name evidence="7" type="ORF">SDC9_50862</name>
</gene>
<dbReference type="PROSITE" id="PS00409">
    <property type="entry name" value="PROKAR_NTER_METHYL"/>
    <property type="match status" value="1"/>
</dbReference>
<dbReference type="NCBIfam" id="TIGR02532">
    <property type="entry name" value="IV_pilin_GFxxxE"/>
    <property type="match status" value="1"/>
</dbReference>
<dbReference type="InterPro" id="IPR012902">
    <property type="entry name" value="N_methyl_site"/>
</dbReference>
<feature type="transmembrane region" description="Helical" evidence="6">
    <location>
        <begin position="12"/>
        <end position="34"/>
    </location>
</feature>
<evidence type="ECO:0000313" key="7">
    <source>
        <dbReference type="EMBL" id="MPM04584.1"/>
    </source>
</evidence>
<dbReference type="PANTHER" id="PTHR30093:SF44">
    <property type="entry name" value="TYPE II SECRETION SYSTEM CORE PROTEIN G"/>
    <property type="match status" value="1"/>
</dbReference>
<comment type="subcellular location">
    <subcellularLocation>
        <location evidence="1">Membrane</location>
        <topology evidence="1">Single-pass membrane protein</topology>
    </subcellularLocation>
</comment>
<keyword evidence="3 6" id="KW-0812">Transmembrane</keyword>
<dbReference type="SUPFAM" id="SSF54523">
    <property type="entry name" value="Pili subunits"/>
    <property type="match status" value="1"/>
</dbReference>
<evidence type="ECO:0000256" key="3">
    <source>
        <dbReference type="ARBA" id="ARBA00022692"/>
    </source>
</evidence>
<evidence type="ECO:0000256" key="6">
    <source>
        <dbReference type="SAM" id="Phobius"/>
    </source>
</evidence>
<organism evidence="7">
    <name type="scientific">bioreactor metagenome</name>
    <dbReference type="NCBI Taxonomy" id="1076179"/>
    <lineage>
        <taxon>unclassified sequences</taxon>
        <taxon>metagenomes</taxon>
        <taxon>ecological metagenomes</taxon>
    </lineage>
</organism>
<dbReference type="EMBL" id="VSSQ01001051">
    <property type="protein sequence ID" value="MPM04584.1"/>
    <property type="molecule type" value="Genomic_DNA"/>
</dbReference>
<keyword evidence="5 6" id="KW-0472">Membrane</keyword>
<evidence type="ECO:0000256" key="5">
    <source>
        <dbReference type="ARBA" id="ARBA00023136"/>
    </source>
</evidence>
<evidence type="ECO:0008006" key="8">
    <source>
        <dbReference type="Google" id="ProtNLM"/>
    </source>
</evidence>
<dbReference type="Pfam" id="PF07963">
    <property type="entry name" value="N_methyl"/>
    <property type="match status" value="1"/>
</dbReference>
<evidence type="ECO:0000256" key="1">
    <source>
        <dbReference type="ARBA" id="ARBA00004167"/>
    </source>
</evidence>